<dbReference type="InterPro" id="IPR005174">
    <property type="entry name" value="KIB1-4_b-propeller"/>
</dbReference>
<feature type="domain" description="KIB1-4 beta-propeller" evidence="1">
    <location>
        <begin position="70"/>
        <end position="377"/>
    </location>
</feature>
<dbReference type="PANTHER" id="PTHR44259:SF108">
    <property type="entry name" value="F-BOX PROTEIN SKIP23-LIKE"/>
    <property type="match status" value="1"/>
</dbReference>
<dbReference type="AlphaFoldDB" id="A0AAV1CFT0"/>
<protein>
    <submittedName>
        <fullName evidence="2">OLC1v1029642C1</fullName>
    </submittedName>
</protein>
<dbReference type="InterPro" id="IPR050942">
    <property type="entry name" value="F-box_BR-signaling"/>
</dbReference>
<dbReference type="EMBL" id="OX459119">
    <property type="protein sequence ID" value="CAI9094008.1"/>
    <property type="molecule type" value="Genomic_DNA"/>
</dbReference>
<dbReference type="Pfam" id="PF03478">
    <property type="entry name" value="Beta-prop_KIB1-4"/>
    <property type="match status" value="1"/>
</dbReference>
<evidence type="ECO:0000313" key="3">
    <source>
        <dbReference type="Proteomes" id="UP001161247"/>
    </source>
</evidence>
<sequence>MEHSRDWSGLIHEMLVEITKHISVVEDFMAFRGVCASWRSAATKDKFVNLSRGVPLLMLAEKEDSDEREFYSLSRRKTAMRIPLPEAKGRRCMEAGFGWFLTVSSSGEINLLNPFSRSQIQLPGCTTFPDSEENHYHEDVRTFSFISRAALSANPTHTSDIVVAVIYSAGSHSRAFALAFWRTGDLMWTGIEPTCTNSKYWWDVGFYSGKLFAINARGQVFGWDHGSSSSIVTRNKSSSSHERVAIANLYLTLDFDILLYRAAYLLESSSGELLVVTRDGVTVEDEDWSYGVTNFKVVRLDLINCVWEEITTLGLDAIFVGHSLGISVVASAFPDAIKPNCIYFSDDCVEAYSYSQERGKGGGRLGLGGGEDMGIYNFEDGSIDRFSGIESLSFICPPVWISF</sequence>
<accession>A0AAV1CFT0</accession>
<name>A0AAV1CFT0_OLDCO</name>
<reference evidence="2" key="1">
    <citation type="submission" date="2023-03" db="EMBL/GenBank/DDBJ databases">
        <authorList>
            <person name="Julca I."/>
        </authorList>
    </citation>
    <scope>NUCLEOTIDE SEQUENCE</scope>
</reference>
<dbReference type="PANTHER" id="PTHR44259">
    <property type="entry name" value="OS07G0183000 PROTEIN-RELATED"/>
    <property type="match status" value="1"/>
</dbReference>
<proteinExistence type="predicted"/>
<evidence type="ECO:0000313" key="2">
    <source>
        <dbReference type="EMBL" id="CAI9094008.1"/>
    </source>
</evidence>
<keyword evidence="3" id="KW-1185">Reference proteome</keyword>
<evidence type="ECO:0000259" key="1">
    <source>
        <dbReference type="Pfam" id="PF03478"/>
    </source>
</evidence>
<dbReference type="Gene3D" id="1.20.1280.50">
    <property type="match status" value="1"/>
</dbReference>
<dbReference type="Proteomes" id="UP001161247">
    <property type="component" value="Chromosome 2"/>
</dbReference>
<gene>
    <name evidence="2" type="ORF">OLC1_LOCUS5284</name>
</gene>
<organism evidence="2 3">
    <name type="scientific">Oldenlandia corymbosa var. corymbosa</name>
    <dbReference type="NCBI Taxonomy" id="529605"/>
    <lineage>
        <taxon>Eukaryota</taxon>
        <taxon>Viridiplantae</taxon>
        <taxon>Streptophyta</taxon>
        <taxon>Embryophyta</taxon>
        <taxon>Tracheophyta</taxon>
        <taxon>Spermatophyta</taxon>
        <taxon>Magnoliopsida</taxon>
        <taxon>eudicotyledons</taxon>
        <taxon>Gunneridae</taxon>
        <taxon>Pentapetalae</taxon>
        <taxon>asterids</taxon>
        <taxon>lamiids</taxon>
        <taxon>Gentianales</taxon>
        <taxon>Rubiaceae</taxon>
        <taxon>Rubioideae</taxon>
        <taxon>Spermacoceae</taxon>
        <taxon>Hedyotis-Oldenlandia complex</taxon>
        <taxon>Oldenlandia</taxon>
    </lineage>
</organism>